<dbReference type="EMBL" id="FQXM01000009">
    <property type="protein sequence ID" value="SHH68477.1"/>
    <property type="molecule type" value="Genomic_DNA"/>
</dbReference>
<evidence type="ECO:0000313" key="3">
    <source>
        <dbReference type="Proteomes" id="UP000184447"/>
    </source>
</evidence>
<evidence type="ECO:0000313" key="2">
    <source>
        <dbReference type="EMBL" id="SHH68477.1"/>
    </source>
</evidence>
<keyword evidence="3" id="KW-1185">Reference proteome</keyword>
<proteinExistence type="predicted"/>
<dbReference type="RefSeq" id="WP_200801462.1">
    <property type="nucleotide sequence ID" value="NZ_FQXM01000009.1"/>
</dbReference>
<dbReference type="InterPro" id="IPR011050">
    <property type="entry name" value="Pectin_lyase_fold/virulence"/>
</dbReference>
<protein>
    <recommendedName>
        <fullName evidence="4">Right handed beta helix region</fullName>
    </recommendedName>
</protein>
<dbReference type="STRING" id="1121316.SAMN02745207_02023"/>
<dbReference type="Gene3D" id="2.160.20.10">
    <property type="entry name" value="Single-stranded right-handed beta-helix, Pectin lyase-like"/>
    <property type="match status" value="1"/>
</dbReference>
<evidence type="ECO:0000256" key="1">
    <source>
        <dbReference type="SAM" id="Phobius"/>
    </source>
</evidence>
<sequence length="292" mass="33355">MNNLNNYNTRRIKFFLWGVISLILICILINRIIFFESNDKEYSLQTSQGMDNSVENEYTIELDKFGIKNDATFAVETSKGINDALQYAKEKGYEKIVFPKGEYLISELNPVVIDLKNVVIDLNQATFQINTNGLEKYSIIQIVDGAENIRLTNGIIRGDKDTHDYKTIKTPHEWGCGIVFKGGKDLEMDNITVTNVTGYGIYTESGTNSNRFDAVYTKNVVSGSISESGIMIESNKNSRTKEVYNISKCGEQFELGYTLGYQGYPYLKNKEYTSYFYDENMNFVEKKDCIQF</sequence>
<dbReference type="InterPro" id="IPR012334">
    <property type="entry name" value="Pectin_lyas_fold"/>
</dbReference>
<gene>
    <name evidence="2" type="ORF">SAMN02745207_02023</name>
</gene>
<dbReference type="SUPFAM" id="SSF51126">
    <property type="entry name" value="Pectin lyase-like"/>
    <property type="match status" value="1"/>
</dbReference>
<evidence type="ECO:0008006" key="4">
    <source>
        <dbReference type="Google" id="ProtNLM"/>
    </source>
</evidence>
<dbReference type="AlphaFoldDB" id="A0A1M5UZK5"/>
<keyword evidence="1" id="KW-0472">Membrane</keyword>
<accession>A0A1M5UZK5</accession>
<name>A0A1M5UZK5_9CLOT</name>
<keyword evidence="1" id="KW-1133">Transmembrane helix</keyword>
<dbReference type="Proteomes" id="UP000184447">
    <property type="component" value="Unassembled WGS sequence"/>
</dbReference>
<feature type="non-terminal residue" evidence="2">
    <location>
        <position position="292"/>
    </location>
</feature>
<feature type="transmembrane region" description="Helical" evidence="1">
    <location>
        <begin position="12"/>
        <end position="34"/>
    </location>
</feature>
<reference evidence="2 3" key="1">
    <citation type="submission" date="2016-11" db="EMBL/GenBank/DDBJ databases">
        <authorList>
            <person name="Jaros S."/>
            <person name="Januszkiewicz K."/>
            <person name="Wedrychowicz H."/>
        </authorList>
    </citation>
    <scope>NUCLEOTIDE SEQUENCE [LARGE SCALE GENOMIC DNA]</scope>
    <source>
        <strain evidence="2 3">DSM 8605</strain>
    </source>
</reference>
<keyword evidence="1" id="KW-0812">Transmembrane</keyword>
<organism evidence="2 3">
    <name type="scientific">Clostridium grantii DSM 8605</name>
    <dbReference type="NCBI Taxonomy" id="1121316"/>
    <lineage>
        <taxon>Bacteria</taxon>
        <taxon>Bacillati</taxon>
        <taxon>Bacillota</taxon>
        <taxon>Clostridia</taxon>
        <taxon>Eubacteriales</taxon>
        <taxon>Clostridiaceae</taxon>
        <taxon>Clostridium</taxon>
    </lineage>
</organism>